<dbReference type="AlphaFoldDB" id="A0A814D2C0"/>
<feature type="domain" description="Tyrosine-protein kinase ephrin type A/B receptor-like" evidence="1">
    <location>
        <begin position="94"/>
        <end position="134"/>
    </location>
</feature>
<dbReference type="InterPro" id="IPR009030">
    <property type="entry name" value="Growth_fac_rcpt_cys_sf"/>
</dbReference>
<dbReference type="Gene3D" id="2.10.50.10">
    <property type="entry name" value="Tumor Necrosis Factor Receptor, subunit A, domain 2"/>
    <property type="match status" value="1"/>
</dbReference>
<organism evidence="2 3">
    <name type="scientific">Brachionus calyciflorus</name>
    <dbReference type="NCBI Taxonomy" id="104777"/>
    <lineage>
        <taxon>Eukaryota</taxon>
        <taxon>Metazoa</taxon>
        <taxon>Spiralia</taxon>
        <taxon>Gnathifera</taxon>
        <taxon>Rotifera</taxon>
        <taxon>Eurotatoria</taxon>
        <taxon>Monogononta</taxon>
        <taxon>Pseudotrocha</taxon>
        <taxon>Ploima</taxon>
        <taxon>Brachionidae</taxon>
        <taxon>Brachionus</taxon>
    </lineage>
</organism>
<gene>
    <name evidence="2" type="ORF">OXX778_LOCUS13814</name>
</gene>
<evidence type="ECO:0000259" key="1">
    <source>
        <dbReference type="Pfam" id="PF07699"/>
    </source>
</evidence>
<protein>
    <recommendedName>
        <fullName evidence="1">Tyrosine-protein kinase ephrin type A/B receptor-like domain-containing protein</fullName>
    </recommendedName>
</protein>
<accession>A0A814D2C0</accession>
<dbReference type="EMBL" id="CAJNOC010002725">
    <property type="protein sequence ID" value="CAF0948375.1"/>
    <property type="molecule type" value="Genomic_DNA"/>
</dbReference>
<dbReference type="Proteomes" id="UP000663879">
    <property type="component" value="Unassembled WGS sequence"/>
</dbReference>
<comment type="caution">
    <text evidence="2">The sequence shown here is derived from an EMBL/GenBank/DDBJ whole genome shotgun (WGS) entry which is preliminary data.</text>
</comment>
<evidence type="ECO:0000313" key="2">
    <source>
        <dbReference type="EMBL" id="CAF0948375.1"/>
    </source>
</evidence>
<dbReference type="OrthoDB" id="2428896at2759"/>
<keyword evidence="3" id="KW-1185">Reference proteome</keyword>
<dbReference type="InterPro" id="IPR011641">
    <property type="entry name" value="Tyr-kin_ephrin_A/B_rcpt-like"/>
</dbReference>
<sequence length="315" mass="34944">MPSHGTAQSTYYGKDKFKCYTCSPGYYANATGSAKCEVCPDGHYCYRTQCYSCSPGYYASSEGLASCNACPDGYQCCDARAEPSICPVGTSQNTYYIKDRKHCYDCNLGYYADNPGTLSCKACPDGHYCEDHKSSPKPCPSGYISYYYVKDRTTCYPCTQDYTNNQASTSCVSCPGCPNIPTMFNSNRQVGRTECNVDYSYNYCFNQEIEEKPKRPLDISVIGPILNTIVSHSGVVVTLTNGVKYLVHKGKEYGKASQTGVVSTTYMSHLWRFQEECNVHVDRTVSDYVTAGGINYDLFNDNCNHASARMMALCN</sequence>
<dbReference type="SUPFAM" id="SSF57184">
    <property type="entry name" value="Growth factor receptor domain"/>
    <property type="match status" value="1"/>
</dbReference>
<dbReference type="PANTHER" id="PTHR46967:SF2">
    <property type="entry name" value="SUSHI, VON WILLEBRAND FACTOR TYPE A, EGF AND PENTRAXIN DOMAIN-CONTAINING PROTEIN 1-LIKE"/>
    <property type="match status" value="1"/>
</dbReference>
<dbReference type="PANTHER" id="PTHR46967">
    <property type="entry name" value="INSULIN-LIKE GROWTH FACTOR BINDING PROTEIN,N-TERMINAL"/>
    <property type="match status" value="1"/>
</dbReference>
<proteinExistence type="predicted"/>
<dbReference type="Pfam" id="PF07699">
    <property type="entry name" value="Ephrin_rec_like"/>
    <property type="match status" value="1"/>
</dbReference>
<evidence type="ECO:0000313" key="3">
    <source>
        <dbReference type="Proteomes" id="UP000663879"/>
    </source>
</evidence>
<name>A0A814D2C0_9BILA</name>
<reference evidence="2" key="1">
    <citation type="submission" date="2021-02" db="EMBL/GenBank/DDBJ databases">
        <authorList>
            <person name="Nowell W R."/>
        </authorList>
    </citation>
    <scope>NUCLEOTIDE SEQUENCE</scope>
    <source>
        <strain evidence="2">Ploen Becks lab</strain>
    </source>
</reference>
<dbReference type="SMART" id="SM01411">
    <property type="entry name" value="Ephrin_rec_like"/>
    <property type="match status" value="3"/>
</dbReference>